<evidence type="ECO:0000313" key="4">
    <source>
        <dbReference type="Proteomes" id="UP000504629"/>
    </source>
</evidence>
<sequence length="922" mass="105464">MALRSQHVHDGGVVERRLRPVYDWLDNGYNKKALQEAEKVLKKSPSLQAARALKALALYRLGRAQEAEAVLDALVEEKPSDDTTLQAMTMSFRESQQLHKVCTIYENAVKIDTTNEELHSHLFMSYVRVGDFRSQQRAAMAIYKFAPKNPYYFWAVMSIVLQAKETEDTTKRNILLTLAQRMIDNFISENRMEAEQEARLYIMILELQEKWEDIIKFIESPLYGQLIPGSISQACIPYLKKLGRWKKVNILCKELLYDNLDRWDYYMPYFDSVFHLMKENSNEENIDDTAEKCHEFICQLVESMSSGRTLRGPYLARLELWKRLSVEGDPTALLGSALALCVQYLRVFASKPCAVPDLKVYLAMIPQEEREANCRDFLTCLGFDENSEPETMDDIQRHISCLTAWRLTAPRPGATDALQLAATLRRHYLRSLEKNMIKYSTTEFCSADSYAILAAHHYFYAATEQKSSKPILEALCLLELVLLYSPANYHVKLLLVQLYHLLGNALAADSIYRRLELKHIQLVSLGWLHTARADAACVPTRALQLLADLRAFHTHHAKDQSIEHMTYAYKFGTFEKVVELRAWAARLEACALCAVSARRRDLLALLAAPAPPAPPAPLHAAHTDNRDLNIIVNWEPPELQDPDLRSRTFDQDMAYLRLTDALLSSVTLCTELAENKPIEEKMQHYEQLRTCVDTFSEAMEKCTEKYCVYEKITISGPFPSRIIGFVSSPVPYRELYSITLRMIGELSMNNTDKVHELCDQVVAIILISSKLIVQEIRYGAEDNGWSMRDRLESLSNYLQSIGVLTYLLGVCYEMITPTNTKKSKKKANRSVDQMQTIKLIDNINVTLQQAIASLEELMDLWPDYDFSVDLEEELTRMNINPTAPSPVENKLKLGLDKIIEDIQNILKRKTAYLKGLILNTNT</sequence>
<dbReference type="PANTHER" id="PTHR22767">
    <property type="entry name" value="N-TERMINAL ACETYLTRANSFERASE-RELATED"/>
    <property type="match status" value="1"/>
</dbReference>
<evidence type="ECO:0000313" key="5">
    <source>
        <dbReference type="RefSeq" id="XP_028043384.1"/>
    </source>
</evidence>
<dbReference type="OrthoDB" id="1874341at2759"/>
<dbReference type="AlphaFoldDB" id="A0A6J2KT78"/>
<dbReference type="Pfam" id="PF14559">
    <property type="entry name" value="TPR_19"/>
    <property type="match status" value="1"/>
</dbReference>
<reference evidence="5" key="1">
    <citation type="submission" date="2025-08" db="UniProtKB">
        <authorList>
            <consortium name="RefSeq"/>
        </authorList>
    </citation>
    <scope>IDENTIFICATION</scope>
    <source>
        <tissue evidence="5">Silk gland</tissue>
    </source>
</reference>
<dbReference type="KEGG" id="bman:114252899"/>
<comment type="similarity">
    <text evidence="1">Belongs to the MDM20/NAA25 family.</text>
</comment>
<accession>A0A6J2KT78</accession>
<evidence type="ECO:0000256" key="2">
    <source>
        <dbReference type="ARBA" id="ARBA00022803"/>
    </source>
</evidence>
<keyword evidence="4" id="KW-1185">Reference proteome</keyword>
<name>A0A6J2KT78_BOMMA</name>
<protein>
    <recommendedName>
        <fullName evidence="3">N-terminal acetyltransferase B complex subunit MDM20 homolog</fullName>
    </recommendedName>
</protein>
<evidence type="ECO:0000256" key="3">
    <source>
        <dbReference type="ARBA" id="ARBA00029872"/>
    </source>
</evidence>
<dbReference type="GeneID" id="114252899"/>
<evidence type="ECO:0000256" key="1">
    <source>
        <dbReference type="ARBA" id="ARBA00006298"/>
    </source>
</evidence>
<dbReference type="PANTHER" id="PTHR22767:SF3">
    <property type="entry name" value="N-ALPHA-ACETYLTRANSFERASE 25, NATB AUXILIARY SUBUNIT"/>
    <property type="match status" value="1"/>
</dbReference>
<dbReference type="Gene3D" id="1.25.40.1040">
    <property type="match status" value="1"/>
</dbReference>
<dbReference type="CTD" id="42389"/>
<gene>
    <name evidence="5" type="primary">LOC114252899</name>
</gene>
<keyword evidence="2" id="KW-0802">TPR repeat</keyword>
<dbReference type="Proteomes" id="UP000504629">
    <property type="component" value="Unplaced"/>
</dbReference>
<dbReference type="InterPro" id="IPR011990">
    <property type="entry name" value="TPR-like_helical_dom_sf"/>
</dbReference>
<dbReference type="SUPFAM" id="SSF48452">
    <property type="entry name" value="TPR-like"/>
    <property type="match status" value="1"/>
</dbReference>
<proteinExistence type="inferred from homology"/>
<organism evidence="4 5">
    <name type="scientific">Bombyx mandarina</name>
    <name type="common">Wild silk moth</name>
    <name type="synonym">Wild silkworm</name>
    <dbReference type="NCBI Taxonomy" id="7092"/>
    <lineage>
        <taxon>Eukaryota</taxon>
        <taxon>Metazoa</taxon>
        <taxon>Ecdysozoa</taxon>
        <taxon>Arthropoda</taxon>
        <taxon>Hexapoda</taxon>
        <taxon>Insecta</taxon>
        <taxon>Pterygota</taxon>
        <taxon>Neoptera</taxon>
        <taxon>Endopterygota</taxon>
        <taxon>Lepidoptera</taxon>
        <taxon>Glossata</taxon>
        <taxon>Ditrysia</taxon>
        <taxon>Bombycoidea</taxon>
        <taxon>Bombycidae</taxon>
        <taxon>Bombycinae</taxon>
        <taxon>Bombyx</taxon>
    </lineage>
</organism>
<dbReference type="GO" id="GO:0031416">
    <property type="term" value="C:NatB complex"/>
    <property type="evidence" value="ECO:0007669"/>
    <property type="project" value="TreeGrafter"/>
</dbReference>
<dbReference type="RefSeq" id="XP_028043384.1">
    <property type="nucleotide sequence ID" value="XM_028187583.1"/>
</dbReference>
<dbReference type="InterPro" id="IPR019183">
    <property type="entry name" value="NAA25_NatB_aux_su"/>
</dbReference>
<dbReference type="Pfam" id="PF09797">
    <property type="entry name" value="NatB_MDM20"/>
    <property type="match status" value="1"/>
</dbReference>